<organism evidence="1 2">
    <name type="scientific">Helicocarpus griseus UAMH5409</name>
    <dbReference type="NCBI Taxonomy" id="1447875"/>
    <lineage>
        <taxon>Eukaryota</taxon>
        <taxon>Fungi</taxon>
        <taxon>Dikarya</taxon>
        <taxon>Ascomycota</taxon>
        <taxon>Pezizomycotina</taxon>
        <taxon>Eurotiomycetes</taxon>
        <taxon>Eurotiomycetidae</taxon>
        <taxon>Onygenales</taxon>
        <taxon>Ajellomycetaceae</taxon>
        <taxon>Helicocarpus</taxon>
    </lineage>
</organism>
<gene>
    <name evidence="1" type="ORF">AJ79_06115</name>
</gene>
<reference evidence="1 2" key="1">
    <citation type="submission" date="2017-10" db="EMBL/GenBank/DDBJ databases">
        <title>Comparative genomics in systemic dimorphic fungi from Ajellomycetaceae.</title>
        <authorList>
            <person name="Munoz J.F."/>
            <person name="Mcewen J.G."/>
            <person name="Clay O.K."/>
            <person name="Cuomo C.A."/>
        </authorList>
    </citation>
    <scope>NUCLEOTIDE SEQUENCE [LARGE SCALE GENOMIC DNA]</scope>
    <source>
        <strain evidence="1 2">UAMH5409</strain>
    </source>
</reference>
<sequence>MSLGPYVLPCPAQPVGEKALLLVILTDLDQAGLADLLQHVRESLKDDTKIQLWHPSKTTLWYVTHQCCNQDSSANIDAVAMLAYRSGWSHLVVADNLTARQLTKTQNLGESSSISMAMVTVRKSQFALRDQVRVIARRTAGRDKEDLRHTLQEFDIVPHFLGEWHHRASRIYEDEGFELHDPDRCISAPGTSPFLAEELANITHAALLTKSLPPELSAIDAAIQAYSRERTSRNITIRLIHSSNGSNRTPTRRDLIHIWDRHHTPCAPDAVFLREPIVDSADLDSTKLMVLHAGRRSPLVAVPITLRTIIQGVCTTSLRSSVHEQALSQLSQQPPVLEFMHHPSQPFYTNPQFWHPSDESPSRPVLFYLTERLNPEQDANLQAEIYTHWEEDVSDVRDEENEKLQWMVVPWGNHEADGTVDDMWSIFWKVGMEFSFFPVIFFVDNQSGHDHSVVIAKEDYVTDFELRNEPRDVLRKLENLEHPNLCGFWYCRVPALQLHTALFYLEHGGGRVEHLAMDGDARRFYRPGWPHHLISE</sequence>
<accession>A0A2B7XGX2</accession>
<dbReference type="Proteomes" id="UP000223968">
    <property type="component" value="Unassembled WGS sequence"/>
</dbReference>
<dbReference type="AlphaFoldDB" id="A0A2B7XGX2"/>
<comment type="caution">
    <text evidence="1">The sequence shown here is derived from an EMBL/GenBank/DDBJ whole genome shotgun (WGS) entry which is preliminary data.</text>
</comment>
<keyword evidence="2" id="KW-1185">Reference proteome</keyword>
<proteinExistence type="predicted"/>
<name>A0A2B7XGX2_9EURO</name>
<dbReference type="OrthoDB" id="4461621at2759"/>
<dbReference type="STRING" id="1447875.A0A2B7XGX2"/>
<evidence type="ECO:0000313" key="2">
    <source>
        <dbReference type="Proteomes" id="UP000223968"/>
    </source>
</evidence>
<protein>
    <submittedName>
        <fullName evidence="1">Uncharacterized protein</fullName>
    </submittedName>
</protein>
<evidence type="ECO:0000313" key="1">
    <source>
        <dbReference type="EMBL" id="PGH07907.1"/>
    </source>
</evidence>
<dbReference type="EMBL" id="PDNB01000105">
    <property type="protein sequence ID" value="PGH07907.1"/>
    <property type="molecule type" value="Genomic_DNA"/>
</dbReference>